<feature type="transmembrane region" description="Helical" evidence="6">
    <location>
        <begin position="213"/>
        <end position="232"/>
    </location>
</feature>
<dbReference type="RefSeq" id="WP_137057541.1">
    <property type="nucleotide sequence ID" value="NZ_SZOD01000209.1"/>
</dbReference>
<protein>
    <submittedName>
        <fullName evidence="7">Flippase</fullName>
    </submittedName>
</protein>
<gene>
    <name evidence="7" type="ORF">FC701_10445</name>
</gene>
<feature type="transmembrane region" description="Helical" evidence="6">
    <location>
        <begin position="117"/>
        <end position="137"/>
    </location>
</feature>
<feature type="transmembrane region" description="Helical" evidence="6">
    <location>
        <begin position="356"/>
        <end position="373"/>
    </location>
</feature>
<evidence type="ECO:0000256" key="1">
    <source>
        <dbReference type="ARBA" id="ARBA00004651"/>
    </source>
</evidence>
<keyword evidence="3 6" id="KW-0812">Transmembrane</keyword>
<evidence type="ECO:0000256" key="2">
    <source>
        <dbReference type="ARBA" id="ARBA00022475"/>
    </source>
</evidence>
<feature type="transmembrane region" description="Helical" evidence="6">
    <location>
        <begin position="379"/>
        <end position="400"/>
    </location>
</feature>
<organism evidence="7 8">
    <name type="scientific">Bacillus mycoides</name>
    <dbReference type="NCBI Taxonomy" id="1405"/>
    <lineage>
        <taxon>Bacteria</taxon>
        <taxon>Bacillati</taxon>
        <taxon>Bacillota</taxon>
        <taxon>Bacilli</taxon>
        <taxon>Bacillales</taxon>
        <taxon>Bacillaceae</taxon>
        <taxon>Bacillus</taxon>
        <taxon>Bacillus cereus group</taxon>
    </lineage>
</organism>
<proteinExistence type="predicted"/>
<reference evidence="7 8" key="1">
    <citation type="journal article" date="2019" name="Environ. Microbiol.">
        <title>An active ?-lactamase is a part of an orchestrated cell wall stress resistance network of Bacillus subtilis and related rhizosphere species.</title>
        <authorList>
            <person name="Bucher T."/>
            <person name="Keren-Paz A."/>
            <person name="Hausser J."/>
            <person name="Olender T."/>
            <person name="Cytryn E."/>
            <person name="Kolodkin-Gal I."/>
        </authorList>
    </citation>
    <scope>NUCLEOTIDE SEQUENCE [LARGE SCALE GENOMIC DNA]</scope>
    <source>
        <strain evidence="7 8">I186</strain>
    </source>
</reference>
<dbReference type="GO" id="GO:0005886">
    <property type="term" value="C:plasma membrane"/>
    <property type="evidence" value="ECO:0007669"/>
    <property type="project" value="UniProtKB-SubCell"/>
</dbReference>
<feature type="transmembrane region" description="Helical" evidence="6">
    <location>
        <begin position="39"/>
        <end position="65"/>
    </location>
</feature>
<feature type="transmembrane region" description="Helical" evidence="6">
    <location>
        <begin position="9"/>
        <end position="33"/>
    </location>
</feature>
<feature type="transmembrane region" description="Helical" evidence="6">
    <location>
        <begin position="435"/>
        <end position="452"/>
    </location>
</feature>
<dbReference type="InterPro" id="IPR002797">
    <property type="entry name" value="Polysacc_synth"/>
</dbReference>
<feature type="transmembrane region" description="Helical" evidence="6">
    <location>
        <begin position="319"/>
        <end position="335"/>
    </location>
</feature>
<comment type="caution">
    <text evidence="7">The sequence shown here is derived from an EMBL/GenBank/DDBJ whole genome shotgun (WGS) entry which is preliminary data.</text>
</comment>
<evidence type="ECO:0000256" key="5">
    <source>
        <dbReference type="ARBA" id="ARBA00023136"/>
    </source>
</evidence>
<feature type="transmembrane region" description="Helical" evidence="6">
    <location>
        <begin position="291"/>
        <end position="313"/>
    </location>
</feature>
<comment type="subcellular location">
    <subcellularLocation>
        <location evidence="1">Cell membrane</location>
        <topology evidence="1">Multi-pass membrane protein</topology>
    </subcellularLocation>
</comment>
<feature type="transmembrane region" description="Helical" evidence="6">
    <location>
        <begin position="86"/>
        <end position="105"/>
    </location>
</feature>
<evidence type="ECO:0000256" key="6">
    <source>
        <dbReference type="SAM" id="Phobius"/>
    </source>
</evidence>
<evidence type="ECO:0000313" key="7">
    <source>
        <dbReference type="EMBL" id="TKI85342.1"/>
    </source>
</evidence>
<sequence length="472" mass="52606">MNSSIIKNIFYLFFSTAFTRAFNAFSIIILASYLGAKEYGAFSVAVAFSMVAGYFTDVGLSNVVLREGSKGKKDDSIVMSTYIKMRVMLLVITLLAATIIIYFLYSKGNLSKVMFLLVLPTIIGLSMQSISVVYFQLKEQMKQIAKIRTLSAILSVFFVVLGMLCKFDINSIAFLYGCSYVIAGIYGLYMLFTKSSLRFSSEFDKSLLTGVPAFIISGLLIMILPQLGPLVLEKTVSLNELGNFSVAYRIPAALYQIPGVVAGAFYPVLFRYYNSKDLIKHKELNFLQVKIMGLMGICLCIPLFHLSNIIVEIVFGEEWGAAAIGLKILSLMLFLQSFNFPLADGLTTRNLQSKRTITQFSAVLLGIVLYYVFSLKFGVVGGATAAVFIEVIMLLGFIVFNPNKKELIIKIMVPYFSVFIAFTLTSAFYLNTFPITAALINLLLVVSLIVLLDKELRVRLMKYIQKKRNVEV</sequence>
<dbReference type="Proteomes" id="UP000305524">
    <property type="component" value="Unassembled WGS sequence"/>
</dbReference>
<name>A0A4U3ACY1_BACMY</name>
<keyword evidence="2" id="KW-1003">Cell membrane</keyword>
<evidence type="ECO:0000313" key="8">
    <source>
        <dbReference type="Proteomes" id="UP000305524"/>
    </source>
</evidence>
<dbReference type="PANTHER" id="PTHR30250:SF11">
    <property type="entry name" value="O-ANTIGEN TRANSPORTER-RELATED"/>
    <property type="match status" value="1"/>
</dbReference>
<dbReference type="AlphaFoldDB" id="A0A4U3ACY1"/>
<evidence type="ECO:0000256" key="3">
    <source>
        <dbReference type="ARBA" id="ARBA00022692"/>
    </source>
</evidence>
<accession>A0A4U3ACY1</accession>
<feature type="transmembrane region" description="Helical" evidence="6">
    <location>
        <begin position="149"/>
        <end position="167"/>
    </location>
</feature>
<evidence type="ECO:0000256" key="4">
    <source>
        <dbReference type="ARBA" id="ARBA00022989"/>
    </source>
</evidence>
<feature type="transmembrane region" description="Helical" evidence="6">
    <location>
        <begin position="252"/>
        <end position="270"/>
    </location>
</feature>
<feature type="transmembrane region" description="Helical" evidence="6">
    <location>
        <begin position="407"/>
        <end position="429"/>
    </location>
</feature>
<dbReference type="Pfam" id="PF01943">
    <property type="entry name" value="Polysacc_synt"/>
    <property type="match status" value="1"/>
</dbReference>
<dbReference type="PANTHER" id="PTHR30250">
    <property type="entry name" value="PST FAMILY PREDICTED COLANIC ACID TRANSPORTER"/>
    <property type="match status" value="1"/>
</dbReference>
<keyword evidence="4 6" id="KW-1133">Transmembrane helix</keyword>
<feature type="transmembrane region" description="Helical" evidence="6">
    <location>
        <begin position="173"/>
        <end position="192"/>
    </location>
</feature>
<keyword evidence="5 6" id="KW-0472">Membrane</keyword>
<dbReference type="InterPro" id="IPR050833">
    <property type="entry name" value="Poly_Biosynth_Transport"/>
</dbReference>
<dbReference type="CDD" id="cd13128">
    <property type="entry name" value="MATE_Wzx_like"/>
    <property type="match status" value="1"/>
</dbReference>
<dbReference type="EMBL" id="SZOD01000209">
    <property type="protein sequence ID" value="TKI85342.1"/>
    <property type="molecule type" value="Genomic_DNA"/>
</dbReference>